<evidence type="ECO:0000313" key="3">
    <source>
        <dbReference type="Proteomes" id="UP000567795"/>
    </source>
</evidence>
<name>A0A852ZZA5_9ACTN</name>
<feature type="signal peptide" evidence="1">
    <location>
        <begin position="1"/>
        <end position="28"/>
    </location>
</feature>
<dbReference type="SUPFAM" id="SSF49695">
    <property type="entry name" value="gamma-Crystallin-like"/>
    <property type="match status" value="1"/>
</dbReference>
<evidence type="ECO:0008006" key="4">
    <source>
        <dbReference type="Google" id="ProtNLM"/>
    </source>
</evidence>
<keyword evidence="3" id="KW-1185">Reference proteome</keyword>
<dbReference type="Pfam" id="PF03995">
    <property type="entry name" value="Inhibitor_I36"/>
    <property type="match status" value="1"/>
</dbReference>
<accession>A0A852ZZA5</accession>
<evidence type="ECO:0000313" key="2">
    <source>
        <dbReference type="EMBL" id="NYI07666.1"/>
    </source>
</evidence>
<feature type="chain" id="PRO_5033064840" description="Peptidase inhibitor family I36" evidence="1">
    <location>
        <begin position="29"/>
        <end position="132"/>
    </location>
</feature>
<dbReference type="AlphaFoldDB" id="A0A852ZZA5"/>
<organism evidence="2 3">
    <name type="scientific">Allostreptomyces psammosilenae</name>
    <dbReference type="NCBI Taxonomy" id="1892865"/>
    <lineage>
        <taxon>Bacteria</taxon>
        <taxon>Bacillati</taxon>
        <taxon>Actinomycetota</taxon>
        <taxon>Actinomycetes</taxon>
        <taxon>Kitasatosporales</taxon>
        <taxon>Streptomycetaceae</taxon>
        <taxon>Allostreptomyces</taxon>
    </lineage>
</organism>
<dbReference type="RefSeq" id="WP_179816634.1">
    <property type="nucleotide sequence ID" value="NZ_JACBZD010000002.1"/>
</dbReference>
<sequence>MKRTFRRTALVAVMALAVLPAATGVASAANGTCGTGEFCLWENQDFNGSNDGGIYEWTGDDSDYNNDEWYNTDDGLDNEASSVRNLESCAVRLYQHVSHEGAYTTFQSGDDDGYLNNNNIGDNRASSHRSVC</sequence>
<gene>
    <name evidence="2" type="ORF">FHU37_004695</name>
</gene>
<dbReference type="InterPro" id="IPR011024">
    <property type="entry name" value="G_crystallin-like"/>
</dbReference>
<dbReference type="Gene3D" id="2.60.20.10">
    <property type="entry name" value="Crystallins"/>
    <property type="match status" value="1"/>
</dbReference>
<keyword evidence="1" id="KW-0732">Signal</keyword>
<comment type="caution">
    <text evidence="2">The sequence shown here is derived from an EMBL/GenBank/DDBJ whole genome shotgun (WGS) entry which is preliminary data.</text>
</comment>
<reference evidence="2 3" key="1">
    <citation type="submission" date="2020-07" db="EMBL/GenBank/DDBJ databases">
        <title>Sequencing the genomes of 1000 actinobacteria strains.</title>
        <authorList>
            <person name="Klenk H.-P."/>
        </authorList>
    </citation>
    <scope>NUCLEOTIDE SEQUENCE [LARGE SCALE GENOMIC DNA]</scope>
    <source>
        <strain evidence="2 3">DSM 42178</strain>
    </source>
</reference>
<protein>
    <recommendedName>
        <fullName evidence="4">Peptidase inhibitor family I36</fullName>
    </recommendedName>
</protein>
<dbReference type="EMBL" id="JACBZD010000002">
    <property type="protein sequence ID" value="NYI07666.1"/>
    <property type="molecule type" value="Genomic_DNA"/>
</dbReference>
<dbReference type="Proteomes" id="UP000567795">
    <property type="component" value="Unassembled WGS sequence"/>
</dbReference>
<proteinExistence type="predicted"/>
<evidence type="ECO:0000256" key="1">
    <source>
        <dbReference type="SAM" id="SignalP"/>
    </source>
</evidence>